<reference evidence="4 5" key="1">
    <citation type="journal article" date="2013" name="Nat. Commun.">
        <title>The evolution and pathogenic mechanisms of the rice sheath blight pathogen.</title>
        <authorList>
            <person name="Zheng A."/>
            <person name="Lin R."/>
            <person name="Xu L."/>
            <person name="Qin P."/>
            <person name="Tang C."/>
            <person name="Ai P."/>
            <person name="Zhang D."/>
            <person name="Liu Y."/>
            <person name="Sun Z."/>
            <person name="Feng H."/>
            <person name="Wang Y."/>
            <person name="Chen Y."/>
            <person name="Liang X."/>
            <person name="Fu R."/>
            <person name="Li Q."/>
            <person name="Zhang J."/>
            <person name="Yu X."/>
            <person name="Xie Z."/>
            <person name="Ding L."/>
            <person name="Guan P."/>
            <person name="Tang J."/>
            <person name="Liang Y."/>
            <person name="Wang S."/>
            <person name="Deng Q."/>
            <person name="Li S."/>
            <person name="Zhu J."/>
            <person name="Wang L."/>
            <person name="Liu H."/>
            <person name="Li P."/>
        </authorList>
    </citation>
    <scope>NUCLEOTIDE SEQUENCE [LARGE SCALE GENOMIC DNA]</scope>
    <source>
        <strain evidence="5">AG-1 IA</strain>
    </source>
</reference>
<dbReference type="HOGENOM" id="CLU_1230633_0_0_1"/>
<dbReference type="GO" id="GO:0004609">
    <property type="term" value="F:phosphatidylserine decarboxylase activity"/>
    <property type="evidence" value="ECO:0007669"/>
    <property type="project" value="InterPro"/>
</dbReference>
<dbReference type="Proteomes" id="UP000011668">
    <property type="component" value="Unassembled WGS sequence"/>
</dbReference>
<dbReference type="EMBL" id="AFRT01000397">
    <property type="protein sequence ID" value="ELU44140.1"/>
    <property type="molecule type" value="Genomic_DNA"/>
</dbReference>
<feature type="compositionally biased region" description="Basic residues" evidence="3">
    <location>
        <begin position="127"/>
        <end position="145"/>
    </location>
</feature>
<gene>
    <name evidence="4" type="ORF">AG1IA_01822</name>
</gene>
<evidence type="ECO:0000313" key="5">
    <source>
        <dbReference type="Proteomes" id="UP000011668"/>
    </source>
</evidence>
<evidence type="ECO:0000256" key="2">
    <source>
        <dbReference type="ARBA" id="ARBA00023239"/>
    </source>
</evidence>
<accession>L8X1N6</accession>
<evidence type="ECO:0000313" key="4">
    <source>
        <dbReference type="EMBL" id="ELU44140.1"/>
    </source>
</evidence>
<dbReference type="AlphaFoldDB" id="L8X1N6"/>
<dbReference type="STRING" id="983506.L8X1N6"/>
<evidence type="ECO:0000256" key="3">
    <source>
        <dbReference type="SAM" id="MobiDB-lite"/>
    </source>
</evidence>
<evidence type="ECO:0000256" key="1">
    <source>
        <dbReference type="ARBA" id="ARBA00022793"/>
    </source>
</evidence>
<dbReference type="Pfam" id="PF02666">
    <property type="entry name" value="PS_Dcarbxylase"/>
    <property type="match status" value="1"/>
</dbReference>
<dbReference type="GO" id="GO:0008654">
    <property type="term" value="P:phospholipid biosynthetic process"/>
    <property type="evidence" value="ECO:0007669"/>
    <property type="project" value="InterPro"/>
</dbReference>
<feature type="region of interest" description="Disordered" evidence="3">
    <location>
        <begin position="110"/>
        <end position="159"/>
    </location>
</feature>
<comment type="caution">
    <text evidence="4">The sequence shown here is derived from an EMBL/GenBank/DDBJ whole genome shotgun (WGS) entry which is preliminary data.</text>
</comment>
<keyword evidence="1" id="KW-0210">Decarboxylase</keyword>
<dbReference type="OrthoDB" id="2690633at2759"/>
<name>L8X1N6_THACA</name>
<sequence length="225" mass="24823">MQGALIRSQPWLTIAAARAIITIQAPGPIGLVCFIAVGMVEVSTCDIRVKPGDSVSPGTELGMFHFGGSSHAVIFGPHVKLAYRNEVKPEVHQRVNKILQPNVSYREAALKETKPKKVTKSGATSKAKSKSTPKALPGKKKRKAKRDQTKTDKESKEHKSVLNFANLPIELFLEVSEQQHINCTRRGLLPFDQISKQLDPLDLFHLSRANKLLGRIFMNRGAAKL</sequence>
<protein>
    <submittedName>
        <fullName evidence="4">Phosphatidylserine decarboxylase domain-containing protein</fullName>
    </submittedName>
</protein>
<keyword evidence="2" id="KW-0456">Lyase</keyword>
<feature type="compositionally biased region" description="Basic and acidic residues" evidence="3">
    <location>
        <begin position="146"/>
        <end position="159"/>
    </location>
</feature>
<organism evidence="4 5">
    <name type="scientific">Thanatephorus cucumeris (strain AG1-IA)</name>
    <name type="common">Rice sheath blight fungus</name>
    <name type="synonym">Rhizoctonia solani</name>
    <dbReference type="NCBI Taxonomy" id="983506"/>
    <lineage>
        <taxon>Eukaryota</taxon>
        <taxon>Fungi</taxon>
        <taxon>Dikarya</taxon>
        <taxon>Basidiomycota</taxon>
        <taxon>Agaricomycotina</taxon>
        <taxon>Agaricomycetes</taxon>
        <taxon>Cantharellales</taxon>
        <taxon>Ceratobasidiaceae</taxon>
        <taxon>Rhizoctonia</taxon>
        <taxon>Rhizoctonia solani AG-1</taxon>
    </lineage>
</organism>
<proteinExistence type="predicted"/>
<dbReference type="InterPro" id="IPR003817">
    <property type="entry name" value="PS_Dcarbxylase"/>
</dbReference>
<keyword evidence="5" id="KW-1185">Reference proteome</keyword>